<reference evidence="1 2" key="1">
    <citation type="submission" date="2017-08" db="EMBL/GenBank/DDBJ databases">
        <title>Mesorhizobium wenxinae sp. nov., a novel rhizobial species isolated from root nodules of chickpea (Cicer arietinum L.).</title>
        <authorList>
            <person name="Zhang J."/>
        </authorList>
    </citation>
    <scope>NUCLEOTIDE SEQUENCE [LARGE SCALE GENOMIC DNA]</scope>
    <source>
        <strain evidence="2">WYCCWR 10019</strain>
    </source>
</reference>
<accession>A0A271KE05</accession>
<evidence type="ECO:0000313" key="2">
    <source>
        <dbReference type="Proteomes" id="UP000215931"/>
    </source>
</evidence>
<comment type="caution">
    <text evidence="1">The sequence shown here is derived from an EMBL/GenBank/DDBJ whole genome shotgun (WGS) entry which is preliminary data.</text>
</comment>
<protein>
    <submittedName>
        <fullName evidence="1">Uncharacterized protein</fullName>
    </submittedName>
</protein>
<dbReference type="Proteomes" id="UP000215931">
    <property type="component" value="Unassembled WGS sequence"/>
</dbReference>
<organism evidence="1 2">
    <name type="scientific">Mesorhizobium wenxiniae</name>
    <dbReference type="NCBI Taxonomy" id="2014805"/>
    <lineage>
        <taxon>Bacteria</taxon>
        <taxon>Pseudomonadati</taxon>
        <taxon>Pseudomonadota</taxon>
        <taxon>Alphaproteobacteria</taxon>
        <taxon>Hyphomicrobiales</taxon>
        <taxon>Phyllobacteriaceae</taxon>
        <taxon>Mesorhizobium</taxon>
    </lineage>
</organism>
<evidence type="ECO:0000313" key="1">
    <source>
        <dbReference type="EMBL" id="PAP94001.1"/>
    </source>
</evidence>
<dbReference type="RefSeq" id="WP_095519534.1">
    <property type="nucleotide sequence ID" value="NZ_NPKH01000023.1"/>
</dbReference>
<proteinExistence type="predicted"/>
<keyword evidence="2" id="KW-1185">Reference proteome</keyword>
<sequence length="67" mass="7985">MKFPERGSFHHMVYIDFVCAMKCGQRKKIVASQIMAARQMTRRQVMYIYDKYIKPQFRAGVHKSELV</sequence>
<name>A0A271KE05_9HYPH</name>
<gene>
    <name evidence="1" type="ORF">CIT31_16675</name>
</gene>
<dbReference type="AlphaFoldDB" id="A0A271KE05"/>
<dbReference type="EMBL" id="NPKH01000023">
    <property type="protein sequence ID" value="PAP94001.1"/>
    <property type="molecule type" value="Genomic_DNA"/>
</dbReference>